<evidence type="ECO:0000313" key="1">
    <source>
        <dbReference type="EMBL" id="KAF8761826.1"/>
    </source>
</evidence>
<organism evidence="1 2">
    <name type="scientific">Rhizoctonia solani</name>
    <dbReference type="NCBI Taxonomy" id="456999"/>
    <lineage>
        <taxon>Eukaryota</taxon>
        <taxon>Fungi</taxon>
        <taxon>Dikarya</taxon>
        <taxon>Basidiomycota</taxon>
        <taxon>Agaricomycotina</taxon>
        <taxon>Agaricomycetes</taxon>
        <taxon>Cantharellales</taxon>
        <taxon>Ceratobasidiaceae</taxon>
        <taxon>Rhizoctonia</taxon>
    </lineage>
</organism>
<dbReference type="EMBL" id="JACYCF010000001">
    <property type="protein sequence ID" value="KAF8761826.1"/>
    <property type="molecule type" value="Genomic_DNA"/>
</dbReference>
<reference evidence="1" key="1">
    <citation type="submission" date="2020-09" db="EMBL/GenBank/DDBJ databases">
        <title>Comparative genome analyses of four rice-infecting Rhizoctonia solani isolates reveal extensive enrichment of homogalacturonan modification genes.</title>
        <authorList>
            <person name="Lee D.-Y."/>
            <person name="Jeon J."/>
            <person name="Kim K.-T."/>
            <person name="Cheong K."/>
            <person name="Song H."/>
            <person name="Choi G."/>
            <person name="Ko J."/>
            <person name="Opiyo S.O."/>
            <person name="Zuo S."/>
            <person name="Madhav S."/>
            <person name="Lee Y.-H."/>
            <person name="Wang G.-L."/>
        </authorList>
    </citation>
    <scope>NUCLEOTIDE SEQUENCE</scope>
    <source>
        <strain evidence="1">AG1-IA B2</strain>
    </source>
</reference>
<comment type="caution">
    <text evidence="1">The sequence shown here is derived from an EMBL/GenBank/DDBJ whole genome shotgun (WGS) entry which is preliminary data.</text>
</comment>
<sequence>MPTSFGCPVPDPRKRSQFIAETWSVFTTQLAPALLRRQFSNQRYYCHFVCLVKLLLLAISFDLLRDKIPKIQQGFADWIEEYKQIYYQFDKDQLQTCPVNIHYLLHVADSIEYMGPICRQYPYANIDERILNRAQLQMILQKYWLADKQLFVIQNRSDESDGTTMSVAILASAAKKLIPDKLEQWGQLRIGNGGTQSTRVVSTNYAPTDGMLHLFYQLMVDQDADNVAADPQFEEESQYGQLQHVFVLTIPPKTHKVNPHSTRKRYLLLAQIYEAPVEIDKTDKYKVIWYKGKLGTGEVVDVLTIQCVVGRIQDGRLWWIVDQSSDNSFAYSKFVD</sequence>
<proteinExistence type="predicted"/>
<name>A0A8H7INW2_9AGAM</name>
<evidence type="ECO:0000313" key="2">
    <source>
        <dbReference type="Proteomes" id="UP000614334"/>
    </source>
</evidence>
<gene>
    <name evidence="1" type="ORF">RHS01_00193</name>
</gene>
<protein>
    <submittedName>
        <fullName evidence="1">Uncharacterized protein</fullName>
    </submittedName>
</protein>
<dbReference type="AlphaFoldDB" id="A0A8H7INW2"/>
<dbReference type="Proteomes" id="UP000614334">
    <property type="component" value="Unassembled WGS sequence"/>
</dbReference>
<accession>A0A8H7INW2</accession>